<keyword evidence="6" id="KW-0168">Coated pit</keyword>
<dbReference type="EMBL" id="WOCE01000021">
    <property type="protein sequence ID" value="KAE9590078.1"/>
    <property type="molecule type" value="Genomic_DNA"/>
</dbReference>
<accession>A0A6A4NTZ2</accession>
<dbReference type="Proteomes" id="UP000447434">
    <property type="component" value="Chromosome 21"/>
</dbReference>
<gene>
    <name evidence="9" type="ORF">Lalb_Chr21g0315741</name>
</gene>
<organism evidence="9 10">
    <name type="scientific">Lupinus albus</name>
    <name type="common">White lupine</name>
    <name type="synonym">Lupinus termis</name>
    <dbReference type="NCBI Taxonomy" id="3870"/>
    <lineage>
        <taxon>Eukaryota</taxon>
        <taxon>Viridiplantae</taxon>
        <taxon>Streptophyta</taxon>
        <taxon>Embryophyta</taxon>
        <taxon>Tracheophyta</taxon>
        <taxon>Spermatophyta</taxon>
        <taxon>Magnoliopsida</taxon>
        <taxon>eudicotyledons</taxon>
        <taxon>Gunneridae</taxon>
        <taxon>Pentapetalae</taxon>
        <taxon>rosids</taxon>
        <taxon>fabids</taxon>
        <taxon>Fabales</taxon>
        <taxon>Fabaceae</taxon>
        <taxon>Papilionoideae</taxon>
        <taxon>50 kb inversion clade</taxon>
        <taxon>genistoids sensu lato</taxon>
        <taxon>core genistoids</taxon>
        <taxon>Genisteae</taxon>
        <taxon>Lupinus</taxon>
    </lineage>
</organism>
<feature type="coiled-coil region" evidence="8">
    <location>
        <begin position="5"/>
        <end position="32"/>
    </location>
</feature>
<evidence type="ECO:0000256" key="8">
    <source>
        <dbReference type="SAM" id="Coils"/>
    </source>
</evidence>
<keyword evidence="7" id="KW-0968">Cytoplasmic vesicle</keyword>
<evidence type="ECO:0000313" key="10">
    <source>
        <dbReference type="Proteomes" id="UP000447434"/>
    </source>
</evidence>
<protein>
    <submittedName>
        <fullName evidence="9">Putative clathrin light chain</fullName>
    </submittedName>
</protein>
<keyword evidence="5" id="KW-0472">Membrane</keyword>
<dbReference type="InterPro" id="IPR000996">
    <property type="entry name" value="Clathrin_L-chain"/>
</dbReference>
<dbReference type="GO" id="GO:0005198">
    <property type="term" value="F:structural molecule activity"/>
    <property type="evidence" value="ECO:0007669"/>
    <property type="project" value="InterPro"/>
</dbReference>
<dbReference type="PANTHER" id="PTHR10639:SF7">
    <property type="entry name" value="CLATHRIN LIGHT CHAIN"/>
    <property type="match status" value="1"/>
</dbReference>
<dbReference type="GO" id="GO:0030130">
    <property type="term" value="C:clathrin coat of trans-Golgi network vesicle"/>
    <property type="evidence" value="ECO:0007669"/>
    <property type="project" value="InterPro"/>
</dbReference>
<evidence type="ECO:0000256" key="6">
    <source>
        <dbReference type="ARBA" id="ARBA00023176"/>
    </source>
</evidence>
<keyword evidence="8" id="KW-0175">Coiled coil</keyword>
<dbReference type="GO" id="GO:0032050">
    <property type="term" value="F:clathrin heavy chain binding"/>
    <property type="evidence" value="ECO:0007669"/>
    <property type="project" value="TreeGrafter"/>
</dbReference>
<dbReference type="GO" id="GO:0030132">
    <property type="term" value="C:clathrin coat of coated pit"/>
    <property type="evidence" value="ECO:0007669"/>
    <property type="project" value="InterPro"/>
</dbReference>
<evidence type="ECO:0000313" key="9">
    <source>
        <dbReference type="EMBL" id="KAE9590078.1"/>
    </source>
</evidence>
<dbReference type="AlphaFoldDB" id="A0A6A4NTZ2"/>
<sequence>MISLCNQNDIQLEEKEKREKELRAKIIQEVEEYKVTFYDKRTLNVDTNKVQNREREKVRFKRNIFSQHILCALLLLERNST</sequence>
<comment type="function">
    <text evidence="1">Clathrin is the major protein of the polyhedral coat of coated pits and vesicles.</text>
</comment>
<dbReference type="PANTHER" id="PTHR10639">
    <property type="entry name" value="CLATHRIN LIGHT CHAIN"/>
    <property type="match status" value="1"/>
</dbReference>
<comment type="subcellular location">
    <subcellularLocation>
        <location evidence="2">Cytoplasmic vesicle membrane</location>
        <topology evidence="2">Peripheral membrane protein</topology>
        <orientation evidence="2">Cytoplasmic side</orientation>
    </subcellularLocation>
    <subcellularLocation>
        <location evidence="3">Membrane</location>
        <location evidence="3">Coated pit</location>
        <topology evidence="3">Peripheral membrane protein</topology>
        <orientation evidence="3">Cytoplasmic side</orientation>
    </subcellularLocation>
</comment>
<evidence type="ECO:0000256" key="7">
    <source>
        <dbReference type="ARBA" id="ARBA00023329"/>
    </source>
</evidence>
<dbReference type="GO" id="GO:0006886">
    <property type="term" value="P:intracellular protein transport"/>
    <property type="evidence" value="ECO:0007669"/>
    <property type="project" value="InterPro"/>
</dbReference>
<evidence type="ECO:0000256" key="3">
    <source>
        <dbReference type="ARBA" id="ARBA00004277"/>
    </source>
</evidence>
<evidence type="ECO:0000256" key="5">
    <source>
        <dbReference type="ARBA" id="ARBA00023136"/>
    </source>
</evidence>
<comment type="similarity">
    <text evidence="4">Belongs to the clathrin light chain family.</text>
</comment>
<keyword evidence="10" id="KW-1185">Reference proteome</keyword>
<name>A0A6A4NTZ2_LUPAL</name>
<evidence type="ECO:0000256" key="4">
    <source>
        <dbReference type="ARBA" id="ARBA00005263"/>
    </source>
</evidence>
<proteinExistence type="inferred from homology"/>
<dbReference type="OrthoDB" id="782264at2759"/>
<dbReference type="GO" id="GO:0072583">
    <property type="term" value="P:clathrin-dependent endocytosis"/>
    <property type="evidence" value="ECO:0007669"/>
    <property type="project" value="TreeGrafter"/>
</dbReference>
<evidence type="ECO:0000256" key="1">
    <source>
        <dbReference type="ARBA" id="ARBA00003913"/>
    </source>
</evidence>
<evidence type="ECO:0000256" key="2">
    <source>
        <dbReference type="ARBA" id="ARBA00004180"/>
    </source>
</evidence>
<comment type="caution">
    <text evidence="9">The sequence shown here is derived from an EMBL/GenBank/DDBJ whole genome shotgun (WGS) entry which is preliminary data.</text>
</comment>
<reference evidence="10" key="1">
    <citation type="journal article" date="2020" name="Nat. Commun.">
        <title>Genome sequence of the cluster root forming white lupin.</title>
        <authorList>
            <person name="Hufnagel B."/>
            <person name="Marques A."/>
            <person name="Soriano A."/>
            <person name="Marques L."/>
            <person name="Divol F."/>
            <person name="Doumas P."/>
            <person name="Sallet E."/>
            <person name="Mancinotti D."/>
            <person name="Carrere S."/>
            <person name="Marande W."/>
            <person name="Arribat S."/>
            <person name="Keller J."/>
            <person name="Huneau C."/>
            <person name="Blein T."/>
            <person name="Aime D."/>
            <person name="Laguerre M."/>
            <person name="Taylor J."/>
            <person name="Schubert V."/>
            <person name="Nelson M."/>
            <person name="Geu-Flores F."/>
            <person name="Crespi M."/>
            <person name="Gallardo-Guerrero K."/>
            <person name="Delaux P.-M."/>
            <person name="Salse J."/>
            <person name="Berges H."/>
            <person name="Guyot R."/>
            <person name="Gouzy J."/>
            <person name="Peret B."/>
        </authorList>
    </citation>
    <scope>NUCLEOTIDE SEQUENCE [LARGE SCALE GENOMIC DNA]</scope>
    <source>
        <strain evidence="10">cv. Amiga</strain>
    </source>
</reference>